<proteinExistence type="predicted"/>
<comment type="caution">
    <text evidence="1">The sequence shown here is derived from an EMBL/GenBank/DDBJ whole genome shotgun (WGS) entry which is preliminary data.</text>
</comment>
<evidence type="ECO:0000313" key="2">
    <source>
        <dbReference type="Proteomes" id="UP000772434"/>
    </source>
</evidence>
<dbReference type="Pfam" id="PF18759">
    <property type="entry name" value="Plavaka"/>
    <property type="match status" value="1"/>
</dbReference>
<feature type="non-terminal residue" evidence="1">
    <location>
        <position position="1"/>
    </location>
</feature>
<gene>
    <name evidence="1" type="ORF">BDP27DRAFT_1495856</name>
</gene>
<dbReference type="EMBL" id="JADNRY010000271">
    <property type="protein sequence ID" value="KAF9059913.1"/>
    <property type="molecule type" value="Genomic_DNA"/>
</dbReference>
<reference evidence="1" key="1">
    <citation type="submission" date="2020-11" db="EMBL/GenBank/DDBJ databases">
        <authorList>
            <consortium name="DOE Joint Genome Institute"/>
            <person name="Ahrendt S."/>
            <person name="Riley R."/>
            <person name="Andreopoulos W."/>
            <person name="Labutti K."/>
            <person name="Pangilinan J."/>
            <person name="Ruiz-Duenas F.J."/>
            <person name="Barrasa J.M."/>
            <person name="Sanchez-Garcia M."/>
            <person name="Camarero S."/>
            <person name="Miyauchi S."/>
            <person name="Serrano A."/>
            <person name="Linde D."/>
            <person name="Babiker R."/>
            <person name="Drula E."/>
            <person name="Ayuso-Fernandez I."/>
            <person name="Pacheco R."/>
            <person name="Padilla G."/>
            <person name="Ferreira P."/>
            <person name="Barriuso J."/>
            <person name="Kellner H."/>
            <person name="Castanera R."/>
            <person name="Alfaro M."/>
            <person name="Ramirez L."/>
            <person name="Pisabarro A.G."/>
            <person name="Kuo A."/>
            <person name="Tritt A."/>
            <person name="Lipzen A."/>
            <person name="He G."/>
            <person name="Yan M."/>
            <person name="Ng V."/>
            <person name="Cullen D."/>
            <person name="Martin F."/>
            <person name="Rosso M.-N."/>
            <person name="Henrissat B."/>
            <person name="Hibbett D."/>
            <person name="Martinez A.T."/>
            <person name="Grigoriev I.V."/>
        </authorList>
    </citation>
    <scope>NUCLEOTIDE SEQUENCE</scope>
    <source>
        <strain evidence="1">AH 40177</strain>
    </source>
</reference>
<organism evidence="1 2">
    <name type="scientific">Rhodocollybia butyracea</name>
    <dbReference type="NCBI Taxonomy" id="206335"/>
    <lineage>
        <taxon>Eukaryota</taxon>
        <taxon>Fungi</taxon>
        <taxon>Dikarya</taxon>
        <taxon>Basidiomycota</taxon>
        <taxon>Agaricomycotina</taxon>
        <taxon>Agaricomycetes</taxon>
        <taxon>Agaricomycetidae</taxon>
        <taxon>Agaricales</taxon>
        <taxon>Marasmiineae</taxon>
        <taxon>Omphalotaceae</taxon>
        <taxon>Rhodocollybia</taxon>
    </lineage>
</organism>
<sequence>SIQPDDIKIEYHPNSGRVPSIQRFDEFGKQDHIQSQIPLSSTPWQPWRSRMDFEVASLALECHMNEKQTNKLVNLLNHAARGLDAFTLKDHKEIQNIWDLSAERLTKFQRADIVVPYRNSEPEPYELHYRPIWDWLQELLLDQKIVSQMQWDAQRLFKFDAKTQTWKRFIEEAWSANAWWEIQSKLPAGAVPLCIVFYADKIKLSSFGTAKGYPVIVRCANLPMHIRNRAGTDGGRVVGWLPVVTEDAEHSGKADWANFKNTVWHESTGKILESIVEYSKVGYKMKCGDHIHRHLFPCIIIESSDYEEQCVICLTRGLRSLCPCVQCLIPKDQLMDFENEYPMRTLEQTLRILNDAGKKVSKGDKEEVLKQYSLRPVLNAFAKLANSDPYFGVSFDNLHFGSSGLWGDHIFEEAKVQFSNRESMTAIDHRFKIFPRWRNLHHFESSVMRSSFNDGSKHDDISRLFLFAAYSVTTEKENKAGYTLLKVMRKYINMIMYADLNVHTSDTMTAGRDSIEDFISTLQVYVTQTADREKPKAWNSVIKIHYFRHLYNDIENKGVLQGMSTKPNEKFHGPLRKIYLWQTNFKDTAKQIVRIEHQNVVATHIWDAIEALDKYHQQETDVPDDLESVLDNVHFTMGSKLKSLTFGELEDSGTIFARLHIRVSEFLSALLTTLNHHVQIKYTRNDSVTPYQFLNVRYESLDTWRLAVDYLRCNPKFQDMILSFSMARLDSRCLHNYNIYLCAQWEMSNIPLPLCRHTKLCISMRGHMLTRILVFFAFARSRHWS</sequence>
<dbReference type="OrthoDB" id="3239511at2759"/>
<dbReference type="AlphaFoldDB" id="A0A9P5TZX3"/>
<keyword evidence="2" id="KW-1185">Reference proteome</keyword>
<evidence type="ECO:0000313" key="1">
    <source>
        <dbReference type="EMBL" id="KAF9059913.1"/>
    </source>
</evidence>
<name>A0A9P5TZX3_9AGAR</name>
<dbReference type="Proteomes" id="UP000772434">
    <property type="component" value="Unassembled WGS sequence"/>
</dbReference>
<protein>
    <submittedName>
        <fullName evidence="1">Uncharacterized protein</fullName>
    </submittedName>
</protein>
<accession>A0A9P5TZX3</accession>
<dbReference type="InterPro" id="IPR041078">
    <property type="entry name" value="Plavaka"/>
</dbReference>